<dbReference type="InterPro" id="IPR001611">
    <property type="entry name" value="Leu-rich_rpt"/>
</dbReference>
<dbReference type="Pfam" id="PF00560">
    <property type="entry name" value="LRR_1"/>
    <property type="match status" value="4"/>
</dbReference>
<dbReference type="SMART" id="SM00369">
    <property type="entry name" value="LRR_TYP"/>
    <property type="match status" value="4"/>
</dbReference>
<dbReference type="OMA" id="MINEDIR"/>
<protein>
    <recommendedName>
        <fullName evidence="12">Leucine-rich repeat-containing N-terminal plant-type domain-containing protein</fullName>
    </recommendedName>
</protein>
<dbReference type="InterPro" id="IPR046956">
    <property type="entry name" value="RLP23-like"/>
</dbReference>
<evidence type="ECO:0000256" key="3">
    <source>
        <dbReference type="ARBA" id="ARBA00022475"/>
    </source>
</evidence>
<dbReference type="SUPFAM" id="SSF52047">
    <property type="entry name" value="RNI-like"/>
    <property type="match status" value="1"/>
</dbReference>
<dbReference type="FunFam" id="3.80.10.10:FF:000111">
    <property type="entry name" value="LRR receptor-like serine/threonine-protein kinase ERECTA"/>
    <property type="match status" value="1"/>
</dbReference>
<evidence type="ECO:0000256" key="1">
    <source>
        <dbReference type="ARBA" id="ARBA00004251"/>
    </source>
</evidence>
<accession>A0A7N0T5N6</accession>
<evidence type="ECO:0000256" key="10">
    <source>
        <dbReference type="ARBA" id="ARBA00023180"/>
    </source>
</evidence>
<dbReference type="Gene3D" id="3.80.10.10">
    <property type="entry name" value="Ribonuclease Inhibitor"/>
    <property type="match status" value="4"/>
</dbReference>
<keyword evidence="8 11" id="KW-1133">Transmembrane helix</keyword>
<dbReference type="SUPFAM" id="SSF52058">
    <property type="entry name" value="L domain-like"/>
    <property type="match status" value="1"/>
</dbReference>
<comment type="similarity">
    <text evidence="2">Belongs to the RLP family.</text>
</comment>
<feature type="domain" description="Leucine-rich repeat-containing N-terminal plant-type" evidence="12">
    <location>
        <begin position="55"/>
        <end position="92"/>
    </location>
</feature>
<dbReference type="GO" id="GO:0005886">
    <property type="term" value="C:plasma membrane"/>
    <property type="evidence" value="ECO:0007669"/>
    <property type="project" value="UniProtKB-SubCell"/>
</dbReference>
<evidence type="ECO:0000313" key="13">
    <source>
        <dbReference type="EnsemblPlants" id="Kaladp0024s0116.1.v1.1"/>
    </source>
</evidence>
<keyword evidence="7" id="KW-0677">Repeat</keyword>
<evidence type="ECO:0000256" key="7">
    <source>
        <dbReference type="ARBA" id="ARBA00022737"/>
    </source>
</evidence>
<dbReference type="PRINTS" id="PR00019">
    <property type="entry name" value="LEURICHRPT"/>
</dbReference>
<dbReference type="EnsemblPlants" id="Kaladp0024s0116.1.v1.1">
    <property type="protein sequence ID" value="Kaladp0024s0116.1.v1.1"/>
    <property type="gene ID" value="Kaladp0024s0116.v1.1"/>
</dbReference>
<keyword evidence="14" id="KW-1185">Reference proteome</keyword>
<feature type="transmembrane region" description="Helical" evidence="11">
    <location>
        <begin position="735"/>
        <end position="758"/>
    </location>
</feature>
<keyword evidence="10" id="KW-0325">Glycoprotein</keyword>
<dbReference type="InterPro" id="IPR003591">
    <property type="entry name" value="Leu-rich_rpt_typical-subtyp"/>
</dbReference>
<keyword evidence="6" id="KW-0732">Signal</keyword>
<dbReference type="PANTHER" id="PTHR48063:SF29">
    <property type="entry name" value="LRR RECEPTOR-LIKE KINASE FAMILY PROTEIN"/>
    <property type="match status" value="1"/>
</dbReference>
<evidence type="ECO:0000256" key="11">
    <source>
        <dbReference type="SAM" id="Phobius"/>
    </source>
</evidence>
<evidence type="ECO:0000256" key="5">
    <source>
        <dbReference type="ARBA" id="ARBA00022692"/>
    </source>
</evidence>
<keyword evidence="4" id="KW-0433">Leucine-rich repeat</keyword>
<dbReference type="InterPro" id="IPR013210">
    <property type="entry name" value="LRR_N_plant-typ"/>
</dbReference>
<dbReference type="Gramene" id="Kaladp0024s0116.1.v1.1">
    <property type="protein sequence ID" value="Kaladp0024s0116.1.v1.1"/>
    <property type="gene ID" value="Kaladp0024s0116.v1.1"/>
</dbReference>
<evidence type="ECO:0000313" key="14">
    <source>
        <dbReference type="Proteomes" id="UP000594263"/>
    </source>
</evidence>
<proteinExistence type="inferred from homology"/>
<evidence type="ECO:0000256" key="4">
    <source>
        <dbReference type="ARBA" id="ARBA00022614"/>
    </source>
</evidence>
<evidence type="ECO:0000256" key="2">
    <source>
        <dbReference type="ARBA" id="ARBA00009592"/>
    </source>
</evidence>
<keyword evidence="9 11" id="KW-0472">Membrane</keyword>
<evidence type="ECO:0000256" key="6">
    <source>
        <dbReference type="ARBA" id="ARBA00022729"/>
    </source>
</evidence>
<dbReference type="FunFam" id="3.80.10.10:FF:000383">
    <property type="entry name" value="Leucine-rich repeat receptor protein kinase EMS1"/>
    <property type="match status" value="1"/>
</dbReference>
<organism evidence="13 14">
    <name type="scientific">Kalanchoe fedtschenkoi</name>
    <name type="common">Lavender scallops</name>
    <name type="synonym">South American air plant</name>
    <dbReference type="NCBI Taxonomy" id="63787"/>
    <lineage>
        <taxon>Eukaryota</taxon>
        <taxon>Viridiplantae</taxon>
        <taxon>Streptophyta</taxon>
        <taxon>Embryophyta</taxon>
        <taxon>Tracheophyta</taxon>
        <taxon>Spermatophyta</taxon>
        <taxon>Magnoliopsida</taxon>
        <taxon>eudicotyledons</taxon>
        <taxon>Gunneridae</taxon>
        <taxon>Pentapetalae</taxon>
        <taxon>Saxifragales</taxon>
        <taxon>Crassulaceae</taxon>
        <taxon>Kalanchoe</taxon>
    </lineage>
</organism>
<dbReference type="Pfam" id="PF08263">
    <property type="entry name" value="LRRNT_2"/>
    <property type="match status" value="1"/>
</dbReference>
<evidence type="ECO:0000256" key="9">
    <source>
        <dbReference type="ARBA" id="ARBA00023136"/>
    </source>
</evidence>
<dbReference type="InterPro" id="IPR032675">
    <property type="entry name" value="LRR_dom_sf"/>
</dbReference>
<evidence type="ECO:0000259" key="12">
    <source>
        <dbReference type="Pfam" id="PF08263"/>
    </source>
</evidence>
<dbReference type="AlphaFoldDB" id="A0A7N0T5N6"/>
<name>A0A7N0T5N6_KALFE</name>
<evidence type="ECO:0000256" key="8">
    <source>
        <dbReference type="ARBA" id="ARBA00022989"/>
    </source>
</evidence>
<sequence length="772" mass="85380">MRSVCIIMLLIQLKLSHVHHTTLLLFLLAFFSVCWSSTELDYLNPAMTQVGCFEREREALMQIKAAFTDPHGKLSSGTGRDCCTNWAGVTCSNVTSHVEKLDLSGKSTSMIGDLSSCIIDLKYLIHLNLADNDFRYKKIPEFIRSMKRLIYLDISCSLFGGVIPPQLGNLSNLIELHLSARCDPAYHISSELSWLSSLSSLQHLKIRYVNLNLSSEQWLQSVNMLSNLISLDISHCKLAGRIPGLAFQNMCSLRIIDLEQNSLMSGLVELIDTLANCFNSSMRALYLNGNKLEDYLPDSLARLKNLNSIDLSSNLLFGSIPPSIGTLANLQNVELYGNLMNGTIPESLGQLERLHFLDIGGSQWQGVIRYAHLSNIQTCADWNSPLNLSVLYIWDCKLGPSFPKWIASQTNLVGLSLRNTALSGIVPDWLWNLSTQQLDYLDLSENRLQGNLLAILTLKGNNLSGELSNNNLSGDPCSSVTKFASLSSIDLGENGFSGNVPKWRGDSLEEMRLHGNLFKGNVPTDLYSLTNKVMGSSPVGTAFTLRYAGGACELARRPIPPCFGKMIGFSDLRWRFFSIFGMELNIKGNLLIFEENLGLLNFIDLSANELSGKISEQITNLSSLMSLNLSENQIHGRIPKNIRLLVNLERLDLSNNALDGPIPASLASITSLNHLNLSNNNLSGPIPTKNQFLTFNDPSIYEGNPELCGAPLLKMCDAHSPDLDHSDSNGASEKIMLYTSIVLGFIFGFWGVCGTLALKKSWRDAYFRFLGI</sequence>
<dbReference type="Proteomes" id="UP000594263">
    <property type="component" value="Unplaced"/>
</dbReference>
<keyword evidence="5 11" id="KW-0812">Transmembrane</keyword>
<keyword evidence="3" id="KW-1003">Cell membrane</keyword>
<reference evidence="13" key="1">
    <citation type="submission" date="2021-01" db="UniProtKB">
        <authorList>
            <consortium name="EnsemblPlants"/>
        </authorList>
    </citation>
    <scope>IDENTIFICATION</scope>
</reference>
<comment type="subcellular location">
    <subcellularLocation>
        <location evidence="1">Cell membrane</location>
        <topology evidence="1">Single-pass type I membrane protein</topology>
    </subcellularLocation>
</comment>
<dbReference type="PANTHER" id="PTHR48063">
    <property type="entry name" value="LRR RECEPTOR-LIKE KINASE"/>
    <property type="match status" value="1"/>
</dbReference>